<name>G9WVX0_9FIRM</name>
<feature type="compositionally biased region" description="Basic and acidic residues" evidence="1">
    <location>
        <begin position="327"/>
        <end position="338"/>
    </location>
</feature>
<feature type="transmembrane region" description="Helical" evidence="2">
    <location>
        <begin position="210"/>
        <end position="230"/>
    </location>
</feature>
<comment type="caution">
    <text evidence="3">The sequence shown here is derived from an EMBL/GenBank/DDBJ whole genome shotgun (WGS) entry which is preliminary data.</text>
</comment>
<dbReference type="EMBL" id="AFZD01000018">
    <property type="protein sequence ID" value="EHL10907.1"/>
    <property type="molecule type" value="Genomic_DNA"/>
</dbReference>
<evidence type="ECO:0008006" key="5">
    <source>
        <dbReference type="Google" id="ProtNLM"/>
    </source>
</evidence>
<sequence length="406" mass="47013">MMKNKDLRRFARERWRKFWPTVLAAFVLLFSVYIALAMGFSFVLSPFLLTSFLPGIEELRRGISLSISGILLALLGFVLVMYLIITSFSILYMALKSIRGQKLSPFDIFYTLRPENYPMQIRILAYSLLYTAIPWLFSLLTFFLFGSSANNSILSMLEEVFFNVVIGVFLMFFLCTPFLLLETKSMGLIDAMKKSAEWMKPERARFFRHVLYFLGLRLIANVLAEMWGYILENSILPGFFLMFFFLLFLSPYYILVQAAFYQDILSKKKMEQERSEVQPEAQEEREEEPGLIAEEERKAGAPESEAEPKPEAEVEPQVAVAEEIEEEPKTAVEEESKEVVQAVVEAEDKAVPEETSQEASKEIAETEPREVPKEEPKKESEEEPKEELSFEEARKRYTDYKEEEES</sequence>
<feature type="transmembrane region" description="Helical" evidence="2">
    <location>
        <begin position="69"/>
        <end position="95"/>
    </location>
</feature>
<dbReference type="Proteomes" id="UP000003527">
    <property type="component" value="Unassembled WGS sequence"/>
</dbReference>
<dbReference type="HOGENOM" id="CLU_721280_0_0_9"/>
<feature type="compositionally biased region" description="Basic and acidic residues" evidence="1">
    <location>
        <begin position="294"/>
        <end position="312"/>
    </location>
</feature>
<evidence type="ECO:0000313" key="3">
    <source>
        <dbReference type="EMBL" id="EHL10907.1"/>
    </source>
</evidence>
<protein>
    <recommendedName>
        <fullName evidence="5">Glycerophosphoryl diester phosphodiesterase membrane domain-containing protein</fullName>
    </recommendedName>
</protein>
<organism evidence="3 4">
    <name type="scientific">Oribacterium asaccharolyticum ACB7</name>
    <dbReference type="NCBI Taxonomy" id="796944"/>
    <lineage>
        <taxon>Bacteria</taxon>
        <taxon>Bacillati</taxon>
        <taxon>Bacillota</taxon>
        <taxon>Clostridia</taxon>
        <taxon>Lachnospirales</taxon>
        <taxon>Lachnospiraceae</taxon>
        <taxon>Oribacterium</taxon>
    </lineage>
</organism>
<feature type="region of interest" description="Disordered" evidence="1">
    <location>
        <begin position="273"/>
        <end position="406"/>
    </location>
</feature>
<reference evidence="3 4" key="1">
    <citation type="submission" date="2011-08" db="EMBL/GenBank/DDBJ databases">
        <title>The Genome Sequence of Oribacterium sp. ACB7.</title>
        <authorList>
            <consortium name="The Broad Institute Genome Sequencing Platform"/>
            <person name="Earl A."/>
            <person name="Ward D."/>
            <person name="Feldgarden M."/>
            <person name="Gevers D."/>
            <person name="Sizova M."/>
            <person name="Hazen A."/>
            <person name="Epstein S."/>
            <person name="Young S.K."/>
            <person name="Zeng Q."/>
            <person name="Gargeya S."/>
            <person name="Fitzgerald M."/>
            <person name="Haas B."/>
            <person name="Abouelleil A."/>
            <person name="Alvarado L."/>
            <person name="Arachchi H.M."/>
            <person name="Berlin A."/>
            <person name="Brown A."/>
            <person name="Chapman S.B."/>
            <person name="Chen Z."/>
            <person name="Dunbar C."/>
            <person name="Freedman E."/>
            <person name="Gearin G."/>
            <person name="Gellesch M."/>
            <person name="Goldberg J."/>
            <person name="Griggs A."/>
            <person name="Gujja S."/>
            <person name="Heiman D."/>
            <person name="Howarth C."/>
            <person name="Larson L."/>
            <person name="Lui A."/>
            <person name="MacDonald P.J.P."/>
            <person name="Montmayeur A."/>
            <person name="Murphy C."/>
            <person name="Neiman D."/>
            <person name="Pearson M."/>
            <person name="Priest M."/>
            <person name="Roberts A."/>
            <person name="Saif S."/>
            <person name="Shea T."/>
            <person name="Shenoy N."/>
            <person name="Sisk P."/>
            <person name="Stolte C."/>
            <person name="Sykes S."/>
            <person name="Wortman J."/>
            <person name="Nusbaum C."/>
            <person name="Birren B."/>
        </authorList>
    </citation>
    <scope>NUCLEOTIDE SEQUENCE [LARGE SCALE GENOMIC DNA]</scope>
    <source>
        <strain evidence="3 4">ACB7</strain>
    </source>
</reference>
<feature type="transmembrane region" description="Helical" evidence="2">
    <location>
        <begin position="160"/>
        <end position="181"/>
    </location>
</feature>
<evidence type="ECO:0000256" key="2">
    <source>
        <dbReference type="SAM" id="Phobius"/>
    </source>
</evidence>
<feature type="transmembrane region" description="Helical" evidence="2">
    <location>
        <begin position="236"/>
        <end position="261"/>
    </location>
</feature>
<accession>G9WVX0</accession>
<dbReference type="PATRIC" id="fig|796944.3.peg.1787"/>
<evidence type="ECO:0000313" key="4">
    <source>
        <dbReference type="Proteomes" id="UP000003527"/>
    </source>
</evidence>
<feature type="transmembrane region" description="Helical" evidence="2">
    <location>
        <begin position="123"/>
        <end position="145"/>
    </location>
</feature>
<keyword evidence="2" id="KW-0472">Membrane</keyword>
<gene>
    <name evidence="3" type="ORF">HMPREF9624_01054</name>
</gene>
<dbReference type="AlphaFoldDB" id="G9WVX0"/>
<keyword evidence="2" id="KW-1133">Transmembrane helix</keyword>
<keyword evidence="4" id="KW-1185">Reference proteome</keyword>
<keyword evidence="2" id="KW-0812">Transmembrane</keyword>
<dbReference type="RefSeq" id="WP_009536865.1">
    <property type="nucleotide sequence ID" value="NZ_JH414505.1"/>
</dbReference>
<feature type="compositionally biased region" description="Basic and acidic residues" evidence="1">
    <location>
        <begin position="359"/>
        <end position="400"/>
    </location>
</feature>
<proteinExistence type="predicted"/>
<evidence type="ECO:0000256" key="1">
    <source>
        <dbReference type="SAM" id="MobiDB-lite"/>
    </source>
</evidence>
<feature type="transmembrane region" description="Helical" evidence="2">
    <location>
        <begin position="21"/>
        <end position="49"/>
    </location>
</feature>